<dbReference type="GO" id="GO:0055085">
    <property type="term" value="P:transmembrane transport"/>
    <property type="evidence" value="ECO:0007669"/>
    <property type="project" value="InterPro"/>
</dbReference>
<dbReference type="SUPFAM" id="SSF161098">
    <property type="entry name" value="MetI-like"/>
    <property type="match status" value="1"/>
</dbReference>
<evidence type="ECO:0000256" key="6">
    <source>
        <dbReference type="ARBA" id="ARBA00022692"/>
    </source>
</evidence>
<feature type="transmembrane region" description="Helical" evidence="9">
    <location>
        <begin position="27"/>
        <end position="49"/>
    </location>
</feature>
<evidence type="ECO:0000313" key="13">
    <source>
        <dbReference type="Proteomes" id="UP000314011"/>
    </source>
</evidence>
<dbReference type="EMBL" id="VFFF01000001">
    <property type="protein sequence ID" value="TNY31740.1"/>
    <property type="molecule type" value="Genomic_DNA"/>
</dbReference>
<accession>A0A5C5GAY4</accession>
<feature type="transmembrane region" description="Helical" evidence="9">
    <location>
        <begin position="90"/>
        <end position="112"/>
    </location>
</feature>
<evidence type="ECO:0000259" key="11">
    <source>
        <dbReference type="PROSITE" id="PS50928"/>
    </source>
</evidence>
<name>A0A5C5GAY4_9RHOB</name>
<dbReference type="PANTHER" id="PTHR43744">
    <property type="entry name" value="ABC TRANSPORTER PERMEASE PROTEIN MG189-RELATED-RELATED"/>
    <property type="match status" value="1"/>
</dbReference>
<dbReference type="Pfam" id="PF00528">
    <property type="entry name" value="BPD_transp_1"/>
    <property type="match status" value="1"/>
</dbReference>
<comment type="subcellular location">
    <subcellularLocation>
        <location evidence="10">Cell inner membrane</location>
        <topology evidence="10">Multi-pass membrane protein</topology>
    </subcellularLocation>
    <subcellularLocation>
        <location evidence="1 9">Cell membrane</location>
        <topology evidence="1 9">Multi-pass membrane protein</topology>
    </subcellularLocation>
</comment>
<dbReference type="Proteomes" id="UP000314011">
    <property type="component" value="Unassembled WGS sequence"/>
</dbReference>
<dbReference type="Gene3D" id="1.10.3720.10">
    <property type="entry name" value="MetI-like"/>
    <property type="match status" value="1"/>
</dbReference>
<evidence type="ECO:0000256" key="10">
    <source>
        <dbReference type="RuleBase" id="RU363056"/>
    </source>
</evidence>
<dbReference type="PROSITE" id="PS50928">
    <property type="entry name" value="ABC_TM1"/>
    <property type="match status" value="1"/>
</dbReference>
<feature type="domain" description="ABC transmembrane type-1" evidence="11">
    <location>
        <begin position="86"/>
        <end position="277"/>
    </location>
</feature>
<reference evidence="12 13" key="1">
    <citation type="submission" date="2019-06" db="EMBL/GenBank/DDBJ databases">
        <title>Genome of new Rhodobacteraceae sp. SM1903.</title>
        <authorList>
            <person name="Ren X."/>
        </authorList>
    </citation>
    <scope>NUCLEOTIDE SEQUENCE [LARGE SCALE GENOMIC DNA]</scope>
    <source>
        <strain evidence="12 13">SM1903</strain>
    </source>
</reference>
<keyword evidence="4 9" id="KW-0813">Transport</keyword>
<evidence type="ECO:0000256" key="4">
    <source>
        <dbReference type="ARBA" id="ARBA00022448"/>
    </source>
</evidence>
<dbReference type="InterPro" id="IPR035906">
    <property type="entry name" value="MetI-like_sf"/>
</dbReference>
<dbReference type="OrthoDB" id="9815445at2"/>
<feature type="transmembrane region" description="Helical" evidence="9">
    <location>
        <begin position="121"/>
        <end position="142"/>
    </location>
</feature>
<feature type="transmembrane region" description="Helical" evidence="9">
    <location>
        <begin position="198"/>
        <end position="220"/>
    </location>
</feature>
<evidence type="ECO:0000256" key="2">
    <source>
        <dbReference type="ARBA" id="ARBA00011557"/>
    </source>
</evidence>
<dbReference type="PANTHER" id="PTHR43744:SF8">
    <property type="entry name" value="SN-GLYCEROL-3-PHOSPHATE TRANSPORT SYSTEM PERMEASE PROTEIN UGPE"/>
    <property type="match status" value="1"/>
</dbReference>
<sequence>MSSIDANQNAATGRTRGKTFAIMARRVSAYAVLGLACFIVLVPIVWVLVASFKTRQEIFLSPLALPETLQWENYLNAIETGFPAYLRNSLIITICSVIPMVIISLMAGYALARRVFIGRKLIYMLIVLTYAIPFHAILIPLYRMVDSMGLLNTYLGLILPNIAIGIPFSVMILYAFFREFPKELEEAARLDGCSPWRILFSVVLPLSLPAVLSVVILQTVNTWNEFLWASLAASSDSVRPWTTGIMQFQGQYSSDWPKILAVVNIVMLPLLIIYILAQKHFVRAFAGMGK</sequence>
<organism evidence="12 13">
    <name type="scientific">Pelagovum pacificum</name>
    <dbReference type="NCBI Taxonomy" id="2588711"/>
    <lineage>
        <taxon>Bacteria</taxon>
        <taxon>Pseudomonadati</taxon>
        <taxon>Pseudomonadota</taxon>
        <taxon>Alphaproteobacteria</taxon>
        <taxon>Rhodobacterales</taxon>
        <taxon>Paracoccaceae</taxon>
        <taxon>Pelagovum</taxon>
    </lineage>
</organism>
<dbReference type="RefSeq" id="WP_140192420.1">
    <property type="nucleotide sequence ID" value="NZ_CP065915.1"/>
</dbReference>
<proteinExistence type="inferred from homology"/>
<comment type="function">
    <text evidence="10">Part of the ABC transporter complex UgpBAEC involved in sn-glycerol-3-phosphate (G3P) import. Probably responsible for the translocation of the substrate across the membrane.</text>
</comment>
<comment type="subunit">
    <text evidence="2 10">The complex is composed of two ATP-binding proteins (UgpC), two transmembrane proteins (UgpA and UgpE) and a solute-binding protein (UgpB).</text>
</comment>
<dbReference type="InterPro" id="IPR000515">
    <property type="entry name" value="MetI-like"/>
</dbReference>
<keyword evidence="8 9" id="KW-0472">Membrane</keyword>
<comment type="caution">
    <text evidence="12">The sequence shown here is derived from an EMBL/GenBank/DDBJ whole genome shotgun (WGS) entry which is preliminary data.</text>
</comment>
<keyword evidence="6 9" id="KW-0812">Transmembrane</keyword>
<evidence type="ECO:0000256" key="8">
    <source>
        <dbReference type="ARBA" id="ARBA00023136"/>
    </source>
</evidence>
<keyword evidence="5 10" id="KW-1003">Cell membrane</keyword>
<evidence type="ECO:0000256" key="3">
    <source>
        <dbReference type="ARBA" id="ARBA00020515"/>
    </source>
</evidence>
<keyword evidence="7 9" id="KW-1133">Transmembrane helix</keyword>
<dbReference type="GO" id="GO:0005886">
    <property type="term" value="C:plasma membrane"/>
    <property type="evidence" value="ECO:0007669"/>
    <property type="project" value="UniProtKB-SubCell"/>
</dbReference>
<evidence type="ECO:0000256" key="1">
    <source>
        <dbReference type="ARBA" id="ARBA00004651"/>
    </source>
</evidence>
<evidence type="ECO:0000256" key="9">
    <source>
        <dbReference type="RuleBase" id="RU363032"/>
    </source>
</evidence>
<dbReference type="CDD" id="cd06261">
    <property type="entry name" value="TM_PBP2"/>
    <property type="match status" value="1"/>
</dbReference>
<feature type="transmembrane region" description="Helical" evidence="9">
    <location>
        <begin position="154"/>
        <end position="177"/>
    </location>
</feature>
<dbReference type="AlphaFoldDB" id="A0A5C5GAY4"/>
<comment type="similarity">
    <text evidence="9">Belongs to the binding-protein-dependent transport system permease family.</text>
</comment>
<gene>
    <name evidence="10" type="primary">ugpE</name>
    <name evidence="12" type="ORF">FHY64_00095</name>
</gene>
<feature type="transmembrane region" description="Helical" evidence="9">
    <location>
        <begin position="259"/>
        <end position="277"/>
    </location>
</feature>
<evidence type="ECO:0000313" key="12">
    <source>
        <dbReference type="EMBL" id="TNY31740.1"/>
    </source>
</evidence>
<evidence type="ECO:0000256" key="5">
    <source>
        <dbReference type="ARBA" id="ARBA00022475"/>
    </source>
</evidence>
<protein>
    <recommendedName>
        <fullName evidence="3 10">sn-glycerol-3-phosphate transport system permease protein UgpE</fullName>
    </recommendedName>
</protein>
<evidence type="ECO:0000256" key="7">
    <source>
        <dbReference type="ARBA" id="ARBA00022989"/>
    </source>
</evidence>
<keyword evidence="10" id="KW-0997">Cell inner membrane</keyword>
<keyword evidence="13" id="KW-1185">Reference proteome</keyword>